<proteinExistence type="inferred from homology"/>
<reference evidence="4 5" key="1">
    <citation type="submission" date="2013-02" db="EMBL/GenBank/DDBJ databases">
        <authorList>
            <person name="Fiebig A."/>
            <person name="Goeker M."/>
            <person name="Klenk H.-P.P."/>
        </authorList>
    </citation>
    <scope>NUCLEOTIDE SEQUENCE [LARGE SCALE GENOMIC DNA]</scope>
    <source>
        <strain evidence="4 5">DSM 19309</strain>
    </source>
</reference>
<dbReference type="PANTHER" id="PTHR43669:SF3">
    <property type="entry name" value="ALCOHOL DEHYDROGENASE, PUTATIVE (AFU_ORTHOLOGUE AFUA_3G03445)-RELATED"/>
    <property type="match status" value="1"/>
</dbReference>
<evidence type="ECO:0000313" key="4">
    <source>
        <dbReference type="EMBL" id="EYD77232.1"/>
    </source>
</evidence>
<dbReference type="PRINTS" id="PR00081">
    <property type="entry name" value="GDHRDH"/>
</dbReference>
<feature type="region of interest" description="Disordered" evidence="3">
    <location>
        <begin position="155"/>
        <end position="201"/>
    </location>
</feature>
<dbReference type="AlphaFoldDB" id="A0A017HRV2"/>
<dbReference type="SMR" id="A0A017HRV2"/>
<feature type="compositionally biased region" description="Basic residues" evidence="3">
    <location>
        <begin position="176"/>
        <end position="187"/>
    </location>
</feature>
<comment type="caution">
    <text evidence="4">The sequence shown here is derived from an EMBL/GenBank/DDBJ whole genome shotgun (WGS) entry which is preliminary data.</text>
</comment>
<dbReference type="InterPro" id="IPR036291">
    <property type="entry name" value="NAD(P)-bd_dom_sf"/>
</dbReference>
<keyword evidence="5" id="KW-1185">Reference proteome</keyword>
<dbReference type="STRING" id="442562.Rumeso_01179"/>
<evidence type="ECO:0000256" key="2">
    <source>
        <dbReference type="ARBA" id="ARBA00023002"/>
    </source>
</evidence>
<accession>A0A017HRV2</accession>
<evidence type="ECO:0000256" key="1">
    <source>
        <dbReference type="ARBA" id="ARBA00006484"/>
    </source>
</evidence>
<keyword evidence="2" id="KW-0560">Oxidoreductase</keyword>
<dbReference type="Proteomes" id="UP000019666">
    <property type="component" value="Unassembled WGS sequence"/>
</dbReference>
<evidence type="ECO:0000256" key="3">
    <source>
        <dbReference type="SAM" id="MobiDB-lite"/>
    </source>
</evidence>
<organism evidence="4 5">
    <name type="scientific">Rubellimicrobium mesophilum DSM 19309</name>
    <dbReference type="NCBI Taxonomy" id="442562"/>
    <lineage>
        <taxon>Bacteria</taxon>
        <taxon>Pseudomonadati</taxon>
        <taxon>Pseudomonadota</taxon>
        <taxon>Alphaproteobacteria</taxon>
        <taxon>Rhodobacterales</taxon>
        <taxon>Roseobacteraceae</taxon>
        <taxon>Rubellimicrobium</taxon>
    </lineage>
</organism>
<sequence length="201" mass="21676">MTSKAVYPSLEGRAALVTGGASGIGAAITRGLVRNKARVAVLDIDRAAGEALARETGALFLPCDLTDIPALKAAVAQVESRLGPIRALVNNAANDQRHKLGEVTEDDWDLSQNVNVRHQFFATQAVVPGMRDAGGRCGRQPVLGRLDVRLARHDPLHDRQGGHRRHDPLHGCGARPHGHPRQRRRPRRRDDGAPDAPLAHA</sequence>
<evidence type="ECO:0000313" key="5">
    <source>
        <dbReference type="Proteomes" id="UP000019666"/>
    </source>
</evidence>
<gene>
    <name evidence="4" type="ORF">Rumeso_01179</name>
</gene>
<dbReference type="GO" id="GO:0016491">
    <property type="term" value="F:oxidoreductase activity"/>
    <property type="evidence" value="ECO:0007669"/>
    <property type="project" value="UniProtKB-KW"/>
</dbReference>
<dbReference type="PANTHER" id="PTHR43669">
    <property type="entry name" value="5-KETO-D-GLUCONATE 5-REDUCTASE"/>
    <property type="match status" value="1"/>
</dbReference>
<dbReference type="CDD" id="cd05233">
    <property type="entry name" value="SDR_c"/>
    <property type="match status" value="1"/>
</dbReference>
<dbReference type="SUPFAM" id="SSF51735">
    <property type="entry name" value="NAD(P)-binding Rossmann-fold domains"/>
    <property type="match status" value="1"/>
</dbReference>
<protein>
    <submittedName>
        <fullName evidence="4">Putative short-chain dehydrogenase/reductase, FabG-like protein</fullName>
    </submittedName>
</protein>
<dbReference type="EMBL" id="AOSK01000032">
    <property type="protein sequence ID" value="EYD77232.1"/>
    <property type="molecule type" value="Genomic_DNA"/>
</dbReference>
<dbReference type="Gene3D" id="3.40.50.720">
    <property type="entry name" value="NAD(P)-binding Rossmann-like Domain"/>
    <property type="match status" value="1"/>
</dbReference>
<dbReference type="HOGENOM" id="CLU_1359569_0_0_5"/>
<dbReference type="Pfam" id="PF00106">
    <property type="entry name" value="adh_short"/>
    <property type="match status" value="1"/>
</dbReference>
<name>A0A017HRV2_9RHOB</name>
<dbReference type="InterPro" id="IPR002347">
    <property type="entry name" value="SDR_fam"/>
</dbReference>
<comment type="similarity">
    <text evidence="1">Belongs to the short-chain dehydrogenases/reductases (SDR) family.</text>
</comment>